<proteinExistence type="predicted"/>
<keyword evidence="2" id="KW-1185">Reference proteome</keyword>
<accession>A0AAV9ZYV7</accession>
<comment type="caution">
    <text evidence="1">The sequence shown here is derived from an EMBL/GenBank/DDBJ whole genome shotgun (WGS) entry which is preliminary data.</text>
</comment>
<dbReference type="EMBL" id="JAWWNJ010000097">
    <property type="protein sequence ID" value="KAK6996454.1"/>
    <property type="molecule type" value="Genomic_DNA"/>
</dbReference>
<dbReference type="Proteomes" id="UP001362999">
    <property type="component" value="Unassembled WGS sequence"/>
</dbReference>
<sequence length="259" mass="28869">MLRRRFRSQAPSISISTRVCDVFAARGAARHGGARSAAFHSVNATRRSCGIDSTIRLPVLGISAVQCIDARFFRSSYQYGGETSVLNLHSTSLPLQRCLYIPLRWFCFCARFLPRHPLLLLPVGGGCVLPPDTLSPCPPAHVPSRPADTPEYFLRDVELLHLRLARLFLSGLGRERLAGRGEFWWIDSCQRCGSGWRMERYPAPNNFPSSSLHAQLFPATTYLDAAALSRTPLIEIHHGQSPVITHRRRVVPALLSCQI</sequence>
<evidence type="ECO:0000313" key="2">
    <source>
        <dbReference type="Proteomes" id="UP001362999"/>
    </source>
</evidence>
<protein>
    <submittedName>
        <fullName evidence="1">Uncharacterized protein</fullName>
    </submittedName>
</protein>
<dbReference type="AlphaFoldDB" id="A0AAV9ZYV7"/>
<reference evidence="1 2" key="1">
    <citation type="journal article" date="2024" name="J Genomics">
        <title>Draft genome sequencing and assembly of Favolaschia claudopus CIRM-BRFM 2984 isolated from oak limbs.</title>
        <authorList>
            <person name="Navarro D."/>
            <person name="Drula E."/>
            <person name="Chaduli D."/>
            <person name="Cazenave R."/>
            <person name="Ahrendt S."/>
            <person name="Wang J."/>
            <person name="Lipzen A."/>
            <person name="Daum C."/>
            <person name="Barry K."/>
            <person name="Grigoriev I.V."/>
            <person name="Favel A."/>
            <person name="Rosso M.N."/>
            <person name="Martin F."/>
        </authorList>
    </citation>
    <scope>NUCLEOTIDE SEQUENCE [LARGE SCALE GENOMIC DNA]</scope>
    <source>
        <strain evidence="1 2">CIRM-BRFM 2984</strain>
    </source>
</reference>
<organism evidence="1 2">
    <name type="scientific">Favolaschia claudopus</name>
    <dbReference type="NCBI Taxonomy" id="2862362"/>
    <lineage>
        <taxon>Eukaryota</taxon>
        <taxon>Fungi</taxon>
        <taxon>Dikarya</taxon>
        <taxon>Basidiomycota</taxon>
        <taxon>Agaricomycotina</taxon>
        <taxon>Agaricomycetes</taxon>
        <taxon>Agaricomycetidae</taxon>
        <taxon>Agaricales</taxon>
        <taxon>Marasmiineae</taxon>
        <taxon>Mycenaceae</taxon>
        <taxon>Favolaschia</taxon>
    </lineage>
</organism>
<gene>
    <name evidence="1" type="ORF">R3P38DRAFT_1962055</name>
</gene>
<name>A0AAV9ZYV7_9AGAR</name>
<evidence type="ECO:0000313" key="1">
    <source>
        <dbReference type="EMBL" id="KAK6996454.1"/>
    </source>
</evidence>